<dbReference type="Pfam" id="PF00067">
    <property type="entry name" value="p450"/>
    <property type="match status" value="1"/>
</dbReference>
<dbReference type="SUPFAM" id="SSF48264">
    <property type="entry name" value="Cytochrome P450"/>
    <property type="match status" value="1"/>
</dbReference>
<dbReference type="Proteomes" id="UP000694521">
    <property type="component" value="Unplaced"/>
</dbReference>
<evidence type="ECO:0000256" key="9">
    <source>
        <dbReference type="ARBA" id="ARBA00023128"/>
    </source>
</evidence>
<comment type="subcellular location">
    <subcellularLocation>
        <location evidence="2">Mitochondrion membrane</location>
    </subcellularLocation>
</comment>
<evidence type="ECO:0000256" key="7">
    <source>
        <dbReference type="ARBA" id="ARBA00023004"/>
    </source>
</evidence>
<evidence type="ECO:0000313" key="13">
    <source>
        <dbReference type="Proteomes" id="UP000694521"/>
    </source>
</evidence>
<feature type="region of interest" description="Disordered" evidence="11">
    <location>
        <begin position="425"/>
        <end position="446"/>
    </location>
</feature>
<dbReference type="Ensembl" id="ENSACDT00005029932.1">
    <property type="protein sequence ID" value="ENSACDP00005025087.1"/>
    <property type="gene ID" value="ENSACDG00005018158.1"/>
</dbReference>
<dbReference type="Gene3D" id="1.10.630.10">
    <property type="entry name" value="Cytochrome P450"/>
    <property type="match status" value="1"/>
</dbReference>
<evidence type="ECO:0000256" key="3">
    <source>
        <dbReference type="ARBA" id="ARBA00010617"/>
    </source>
</evidence>
<dbReference type="PANTHER" id="PTHR24279">
    <property type="entry name" value="CYTOCHROME P450"/>
    <property type="match status" value="1"/>
</dbReference>
<dbReference type="InterPro" id="IPR050479">
    <property type="entry name" value="CYP11_CYP27_families"/>
</dbReference>
<sequence length="477" mass="51992">MGTLGTPRAHRGCSVALLRDTPWAQRARVALRWRCRCRRCAELAAHPVSNGEEWRADRVLLNKEVISPEGTRKFLPFLDTVARDFAAAMHRRMERTGRRSLTLDLHRDLFRFTLEASSYALYGERLGLLEEAPDAEAQRFIGAVETMLRTTLPLLFVPPGLVRWLNHRLWREHVAAWDTIFQHADKCIQSIYQEFCLGRPRSYSGIMAELLLQAELPLDSVRANITEFTAGGVDTVRGARGGRGGTWGDVGMFVGGCCGVPWGCQGVLWGCYGVPQDARGCHGDTMGWSGVPWGCSLRGVRAHHVGVMGCHGDAMGCCGRPWGAMGEPWDAVGCCGGVIGCLGGAMGIPWGAVEDHGELWVAMGRCGDSVGMPWGVLGMPWGVLWVPQGCCGDAVGRRGAARRGAASEGLGGARRRRYRCCSRCSSSPATRRSRPRCAPRSGRRRRGGARSCRQCWARSRCCVPRSRRPSGGGRGGG</sequence>
<evidence type="ECO:0000256" key="1">
    <source>
        <dbReference type="ARBA" id="ARBA00001971"/>
    </source>
</evidence>
<dbReference type="GO" id="GO:0005743">
    <property type="term" value="C:mitochondrial inner membrane"/>
    <property type="evidence" value="ECO:0007669"/>
    <property type="project" value="TreeGrafter"/>
</dbReference>
<keyword evidence="6" id="KW-0560">Oxidoreductase</keyword>
<evidence type="ECO:0000256" key="10">
    <source>
        <dbReference type="ARBA" id="ARBA00023136"/>
    </source>
</evidence>
<dbReference type="PANTHER" id="PTHR24279:SF1">
    <property type="entry name" value="CYTOCHROME P450 11B2, MITOCHONDRIAL"/>
    <property type="match status" value="1"/>
</dbReference>
<dbReference type="GO" id="GO:0005506">
    <property type="term" value="F:iron ion binding"/>
    <property type="evidence" value="ECO:0007669"/>
    <property type="project" value="InterPro"/>
</dbReference>
<dbReference type="GO" id="GO:0071375">
    <property type="term" value="P:cellular response to peptide hormone stimulus"/>
    <property type="evidence" value="ECO:0007669"/>
    <property type="project" value="TreeGrafter"/>
</dbReference>
<dbReference type="GO" id="GO:0004507">
    <property type="term" value="F:steroid 11-beta-monooxygenase activity"/>
    <property type="evidence" value="ECO:0007669"/>
    <property type="project" value="TreeGrafter"/>
</dbReference>
<keyword evidence="8" id="KW-0503">Monooxygenase</keyword>
<organism evidence="12 13">
    <name type="scientific">Anser cygnoides</name>
    <name type="common">Swan goose</name>
    <dbReference type="NCBI Taxonomy" id="8845"/>
    <lineage>
        <taxon>Eukaryota</taxon>
        <taxon>Metazoa</taxon>
        <taxon>Chordata</taxon>
        <taxon>Craniata</taxon>
        <taxon>Vertebrata</taxon>
        <taxon>Euteleostomi</taxon>
        <taxon>Archelosauria</taxon>
        <taxon>Archosauria</taxon>
        <taxon>Dinosauria</taxon>
        <taxon>Saurischia</taxon>
        <taxon>Theropoda</taxon>
        <taxon>Coelurosauria</taxon>
        <taxon>Aves</taxon>
        <taxon>Neognathae</taxon>
        <taxon>Galloanserae</taxon>
        <taxon>Anseriformes</taxon>
        <taxon>Anatidae</taxon>
        <taxon>Anserinae</taxon>
        <taxon>Anser</taxon>
    </lineage>
</organism>
<accession>A0A8B9IQL5</accession>
<keyword evidence="13" id="KW-1185">Reference proteome</keyword>
<keyword evidence="10" id="KW-0472">Membrane</keyword>
<evidence type="ECO:0000256" key="6">
    <source>
        <dbReference type="ARBA" id="ARBA00023002"/>
    </source>
</evidence>
<keyword evidence="5" id="KW-0479">Metal-binding</keyword>
<dbReference type="GO" id="GO:0006704">
    <property type="term" value="P:glucocorticoid biosynthetic process"/>
    <property type="evidence" value="ECO:0007669"/>
    <property type="project" value="TreeGrafter"/>
</dbReference>
<evidence type="ECO:0000256" key="2">
    <source>
        <dbReference type="ARBA" id="ARBA00004325"/>
    </source>
</evidence>
<name>A0A8B9IQL5_ANSCY</name>
<comment type="cofactor">
    <cofactor evidence="1">
        <name>heme</name>
        <dbReference type="ChEBI" id="CHEBI:30413"/>
    </cofactor>
</comment>
<keyword evidence="7" id="KW-0408">Iron</keyword>
<reference evidence="12" key="2">
    <citation type="submission" date="2025-09" db="UniProtKB">
        <authorList>
            <consortium name="Ensembl"/>
        </authorList>
    </citation>
    <scope>IDENTIFICATION</scope>
</reference>
<dbReference type="GO" id="GO:0032342">
    <property type="term" value="P:aldosterone biosynthetic process"/>
    <property type="evidence" value="ECO:0007669"/>
    <property type="project" value="TreeGrafter"/>
</dbReference>
<dbReference type="GO" id="GO:0008203">
    <property type="term" value="P:cholesterol metabolic process"/>
    <property type="evidence" value="ECO:0007669"/>
    <property type="project" value="TreeGrafter"/>
</dbReference>
<dbReference type="GO" id="GO:0047783">
    <property type="term" value="F:corticosterone 18-monooxygenase activity"/>
    <property type="evidence" value="ECO:0007669"/>
    <property type="project" value="TreeGrafter"/>
</dbReference>
<dbReference type="InterPro" id="IPR001128">
    <property type="entry name" value="Cyt_P450"/>
</dbReference>
<comment type="similarity">
    <text evidence="3">Belongs to the cytochrome P450 family.</text>
</comment>
<evidence type="ECO:0000256" key="11">
    <source>
        <dbReference type="SAM" id="MobiDB-lite"/>
    </source>
</evidence>
<keyword evidence="9" id="KW-0496">Mitochondrion</keyword>
<evidence type="ECO:0000256" key="5">
    <source>
        <dbReference type="ARBA" id="ARBA00022723"/>
    </source>
</evidence>
<dbReference type="InterPro" id="IPR036396">
    <property type="entry name" value="Cyt_P450_sf"/>
</dbReference>
<proteinExistence type="inferred from homology"/>
<reference evidence="12" key="1">
    <citation type="submission" date="2025-08" db="UniProtKB">
        <authorList>
            <consortium name="Ensembl"/>
        </authorList>
    </citation>
    <scope>IDENTIFICATION</scope>
</reference>
<dbReference type="GO" id="GO:0020037">
    <property type="term" value="F:heme binding"/>
    <property type="evidence" value="ECO:0007669"/>
    <property type="project" value="InterPro"/>
</dbReference>
<dbReference type="AlphaFoldDB" id="A0A8B9IQL5"/>
<evidence type="ECO:0000256" key="4">
    <source>
        <dbReference type="ARBA" id="ARBA00022617"/>
    </source>
</evidence>
<evidence type="ECO:0000256" key="8">
    <source>
        <dbReference type="ARBA" id="ARBA00023033"/>
    </source>
</evidence>
<feature type="compositionally biased region" description="Basic residues" evidence="11">
    <location>
        <begin position="431"/>
        <end position="446"/>
    </location>
</feature>
<protein>
    <submittedName>
        <fullName evidence="12">Uncharacterized protein</fullName>
    </submittedName>
</protein>
<keyword evidence="4" id="KW-0349">Heme</keyword>
<dbReference type="GO" id="GO:0034650">
    <property type="term" value="P:cortisol metabolic process"/>
    <property type="evidence" value="ECO:0007669"/>
    <property type="project" value="TreeGrafter"/>
</dbReference>
<evidence type="ECO:0000313" key="12">
    <source>
        <dbReference type="Ensembl" id="ENSACDP00005025087.1"/>
    </source>
</evidence>